<evidence type="ECO:0000313" key="1">
    <source>
        <dbReference type="EMBL" id="GGF95108.1"/>
    </source>
</evidence>
<gene>
    <name evidence="1" type="ORF">GCM10010995_10420</name>
</gene>
<dbReference type="EMBL" id="BMJS01000008">
    <property type="protein sequence ID" value="GGF95108.1"/>
    <property type="molecule type" value="Genomic_DNA"/>
</dbReference>
<proteinExistence type="predicted"/>
<sequence>MKQVKADAASGNISEAQKAFIDEFGDKPTTDNLYLLEQARLAQLNGNVAESKKDYQAVIQTVATSKMAAKVQVSKMLENMGAVLTNDRELPFSTPDYAMTFLYPYQALNYLSENDLSGALVAIRQLSNAQYWTYQQKLMAGDLQSKYQKDTSKAEVDQNKLGLNKSTEINQMFSAVKDASNAYENGFGYYLASILYQAFDDNYNNAFVSIKDAKRLLPDNPYVLRTYKEIERGFNGGNAYESGKGRLVVLYEQGFVTPREAFKLPLFLGKLGLQEVAVAYYPSKYTLLPAKDLYITQDKKIIDKGQTSLLVNTTQMAMKSLTEEYPAIITREVIRLVVKSLATYEASNQAGGWGLLAGSIYSFMTAQADERSWLLLPNNIQLFEQQYTPGKYTLDIALKKTPIDIKSNKTTLLWIVNMGDFTKVYHFII</sequence>
<name>A0A8J2Z3V5_9GAMM</name>
<accession>A0A8J2Z3V5</accession>
<keyword evidence="2" id="KW-1185">Reference proteome</keyword>
<evidence type="ECO:0000313" key="2">
    <source>
        <dbReference type="Proteomes" id="UP000636949"/>
    </source>
</evidence>
<reference evidence="1" key="2">
    <citation type="submission" date="2020-09" db="EMBL/GenBank/DDBJ databases">
        <authorList>
            <person name="Sun Q."/>
            <person name="Zhou Y."/>
        </authorList>
    </citation>
    <scope>NUCLEOTIDE SEQUENCE</scope>
    <source>
        <strain evidence="1">CGMCC 1.15758</strain>
    </source>
</reference>
<organism evidence="1 2">
    <name type="scientific">Cysteiniphilum litorale</name>
    <dbReference type="NCBI Taxonomy" id="2056700"/>
    <lineage>
        <taxon>Bacteria</taxon>
        <taxon>Pseudomonadati</taxon>
        <taxon>Pseudomonadota</taxon>
        <taxon>Gammaproteobacteria</taxon>
        <taxon>Thiotrichales</taxon>
        <taxon>Fastidiosibacteraceae</taxon>
        <taxon>Cysteiniphilum</taxon>
    </lineage>
</organism>
<dbReference type="AlphaFoldDB" id="A0A8J2Z3V5"/>
<protein>
    <submittedName>
        <fullName evidence="1">Uncharacterized protein</fullName>
    </submittedName>
</protein>
<reference evidence="1" key="1">
    <citation type="journal article" date="2014" name="Int. J. Syst. Evol. Microbiol.">
        <title>Complete genome sequence of Corynebacterium casei LMG S-19264T (=DSM 44701T), isolated from a smear-ripened cheese.</title>
        <authorList>
            <consortium name="US DOE Joint Genome Institute (JGI-PGF)"/>
            <person name="Walter F."/>
            <person name="Albersmeier A."/>
            <person name="Kalinowski J."/>
            <person name="Ruckert C."/>
        </authorList>
    </citation>
    <scope>NUCLEOTIDE SEQUENCE</scope>
    <source>
        <strain evidence="1">CGMCC 1.15758</strain>
    </source>
</reference>
<dbReference type="Proteomes" id="UP000636949">
    <property type="component" value="Unassembled WGS sequence"/>
</dbReference>
<comment type="caution">
    <text evidence="1">The sequence shown here is derived from an EMBL/GenBank/DDBJ whole genome shotgun (WGS) entry which is preliminary data.</text>
</comment>